<dbReference type="CDD" id="cd00293">
    <property type="entry name" value="USP-like"/>
    <property type="match status" value="1"/>
</dbReference>
<comment type="similarity">
    <text evidence="1">Belongs to the universal stress protein A family.</text>
</comment>
<dbReference type="AlphaFoldDB" id="A0A0F9X557"/>
<comment type="caution">
    <text evidence="3">The sequence shown here is derived from an EMBL/GenBank/DDBJ whole genome shotgun (WGS) entry which is preliminary data.</text>
</comment>
<dbReference type="PANTHER" id="PTHR46268:SF6">
    <property type="entry name" value="UNIVERSAL STRESS PROTEIN UP12"/>
    <property type="match status" value="1"/>
</dbReference>
<evidence type="ECO:0000259" key="2">
    <source>
        <dbReference type="Pfam" id="PF00582"/>
    </source>
</evidence>
<dbReference type="Gene3D" id="3.40.50.12370">
    <property type="match status" value="1"/>
</dbReference>
<dbReference type="Pfam" id="PF00582">
    <property type="entry name" value="Usp"/>
    <property type="match status" value="1"/>
</dbReference>
<feature type="domain" description="UspA" evidence="2">
    <location>
        <begin position="3"/>
        <end position="146"/>
    </location>
</feature>
<reference evidence="3" key="1">
    <citation type="journal article" date="2015" name="Nature">
        <title>Complex archaea that bridge the gap between prokaryotes and eukaryotes.</title>
        <authorList>
            <person name="Spang A."/>
            <person name="Saw J.H."/>
            <person name="Jorgensen S.L."/>
            <person name="Zaremba-Niedzwiedzka K."/>
            <person name="Martijn J."/>
            <person name="Lind A.E."/>
            <person name="van Eijk R."/>
            <person name="Schleper C."/>
            <person name="Guy L."/>
            <person name="Ettema T.J."/>
        </authorList>
    </citation>
    <scope>NUCLEOTIDE SEQUENCE</scope>
</reference>
<dbReference type="EMBL" id="LAZR01000145">
    <property type="protein sequence ID" value="KKN86693.1"/>
    <property type="molecule type" value="Genomic_DNA"/>
</dbReference>
<proteinExistence type="inferred from homology"/>
<dbReference type="PANTHER" id="PTHR46268">
    <property type="entry name" value="STRESS RESPONSE PROTEIN NHAX"/>
    <property type="match status" value="1"/>
</dbReference>
<sequence length="282" mass="32023">MKIKNILVATDFSNEAYNALYYATQIFAKEQCTFHIVHSYDDIVVSAKNALFTGQKEMEKLQNSSQENLTKTMHKIVLDTENELHKFKTISSKGNLTKVISNTIDSHEIDLVVVGNKGKTGAKELFMGSNTIQIANTITTCPILAIPKEIAFKPVNEVAFVTDYKKGCTKNTISMLLNIVSITDASIAVLHVNEEELMTTKQVSNQKLLDKCLTKIPHSYDEIWNYADKANVIQDFLVEREINILAMAYHRRKFFERFLHEPVIMDLSIYAKIPFLILPVQD</sequence>
<evidence type="ECO:0000256" key="1">
    <source>
        <dbReference type="ARBA" id="ARBA00008791"/>
    </source>
</evidence>
<name>A0A0F9X557_9ZZZZ</name>
<protein>
    <recommendedName>
        <fullName evidence="2">UspA domain-containing protein</fullName>
    </recommendedName>
</protein>
<gene>
    <name evidence="3" type="ORF">LCGC14_0266560</name>
</gene>
<dbReference type="InterPro" id="IPR006016">
    <property type="entry name" value="UspA"/>
</dbReference>
<organism evidence="3">
    <name type="scientific">marine sediment metagenome</name>
    <dbReference type="NCBI Taxonomy" id="412755"/>
    <lineage>
        <taxon>unclassified sequences</taxon>
        <taxon>metagenomes</taxon>
        <taxon>ecological metagenomes</taxon>
    </lineage>
</organism>
<dbReference type="SUPFAM" id="SSF52402">
    <property type="entry name" value="Adenine nucleotide alpha hydrolases-like"/>
    <property type="match status" value="2"/>
</dbReference>
<evidence type="ECO:0000313" key="3">
    <source>
        <dbReference type="EMBL" id="KKN86693.1"/>
    </source>
</evidence>
<accession>A0A0F9X557</accession>